<dbReference type="GO" id="GO:0008270">
    <property type="term" value="F:zinc ion binding"/>
    <property type="evidence" value="ECO:0007669"/>
    <property type="project" value="InterPro"/>
</dbReference>
<dbReference type="SMART" id="SM00066">
    <property type="entry name" value="GAL4"/>
    <property type="match status" value="1"/>
</dbReference>
<name>A0A4T0IGC9_WALIC</name>
<dbReference type="AlphaFoldDB" id="A0A4T0IGC9"/>
<sequence>QSKQPISRVTRACDRCTHKKLRCDGNIVPDLNGHPPTVTKACSRCVNAHVGCEYTRVQKRRGPSPGRKLSNESAGSGKSMHSPASSIDSQRDGHSLSQDSVKISTGGIPAVAASRVTSTNTSPPVHKPVHSPSPLKTIPTSSVSSFIGQQYTPVHGHINTHTHTHTQLQPPASSTPPAFRLPSISNWFEGTVQR</sequence>
<keyword evidence="4" id="KW-0539">Nucleus</keyword>
<evidence type="ECO:0000256" key="5">
    <source>
        <dbReference type="SAM" id="MobiDB-lite"/>
    </source>
</evidence>
<dbReference type="InterPro" id="IPR036864">
    <property type="entry name" value="Zn2-C6_fun-type_DNA-bd_sf"/>
</dbReference>
<feature type="domain" description="Zn(2)-C6 fungal-type" evidence="6">
    <location>
        <begin position="12"/>
        <end position="54"/>
    </location>
</feature>
<dbReference type="Pfam" id="PF00172">
    <property type="entry name" value="Zn_clus"/>
    <property type="match status" value="1"/>
</dbReference>
<dbReference type="GO" id="GO:0000981">
    <property type="term" value="F:DNA-binding transcription factor activity, RNA polymerase II-specific"/>
    <property type="evidence" value="ECO:0007669"/>
    <property type="project" value="InterPro"/>
</dbReference>
<evidence type="ECO:0000256" key="3">
    <source>
        <dbReference type="ARBA" id="ARBA00023125"/>
    </source>
</evidence>
<evidence type="ECO:0000259" key="6">
    <source>
        <dbReference type="PROSITE" id="PS50048"/>
    </source>
</evidence>
<evidence type="ECO:0000256" key="4">
    <source>
        <dbReference type="ARBA" id="ARBA00023242"/>
    </source>
</evidence>
<evidence type="ECO:0000256" key="1">
    <source>
        <dbReference type="ARBA" id="ARBA00004123"/>
    </source>
</evidence>
<dbReference type="PROSITE" id="PS50048">
    <property type="entry name" value="ZN2_CY6_FUNGAL_2"/>
    <property type="match status" value="1"/>
</dbReference>
<dbReference type="GO" id="GO:0003677">
    <property type="term" value="F:DNA binding"/>
    <property type="evidence" value="ECO:0007669"/>
    <property type="project" value="UniProtKB-KW"/>
</dbReference>
<dbReference type="CDD" id="cd00067">
    <property type="entry name" value="GAL4"/>
    <property type="match status" value="1"/>
</dbReference>
<dbReference type="InterPro" id="IPR001138">
    <property type="entry name" value="Zn2Cys6_DnaBD"/>
</dbReference>
<comment type="caution">
    <text evidence="7">The sequence shown here is derived from an EMBL/GenBank/DDBJ whole genome shotgun (WGS) entry which is preliminary data.</text>
</comment>
<keyword evidence="2" id="KW-0479">Metal-binding</keyword>
<evidence type="ECO:0000256" key="2">
    <source>
        <dbReference type="ARBA" id="ARBA00022723"/>
    </source>
</evidence>
<proteinExistence type="predicted"/>
<accession>A0A4T0IGC9</accession>
<dbReference type="PANTHER" id="PTHR46910:SF3">
    <property type="entry name" value="HALOTOLERANCE PROTEIN 9-RELATED"/>
    <property type="match status" value="1"/>
</dbReference>
<keyword evidence="3" id="KW-0238">DNA-binding</keyword>
<gene>
    <name evidence="7" type="ORF">E3P86_04050</name>
</gene>
<organism evidence="7 8">
    <name type="scientific">Wallemia ichthyophaga</name>
    <dbReference type="NCBI Taxonomy" id="245174"/>
    <lineage>
        <taxon>Eukaryota</taxon>
        <taxon>Fungi</taxon>
        <taxon>Dikarya</taxon>
        <taxon>Basidiomycota</taxon>
        <taxon>Wallemiomycotina</taxon>
        <taxon>Wallemiomycetes</taxon>
        <taxon>Wallemiales</taxon>
        <taxon>Wallemiaceae</taxon>
        <taxon>Wallemia</taxon>
    </lineage>
</organism>
<dbReference type="InterPro" id="IPR050987">
    <property type="entry name" value="AtrR-like"/>
</dbReference>
<comment type="subcellular location">
    <subcellularLocation>
        <location evidence="1">Nucleus</location>
    </subcellularLocation>
</comment>
<feature type="region of interest" description="Disordered" evidence="5">
    <location>
        <begin position="57"/>
        <end position="101"/>
    </location>
</feature>
<feature type="non-terminal residue" evidence="7">
    <location>
        <position position="1"/>
    </location>
</feature>
<evidence type="ECO:0000313" key="7">
    <source>
        <dbReference type="EMBL" id="TIB27657.1"/>
    </source>
</evidence>
<dbReference type="SUPFAM" id="SSF57701">
    <property type="entry name" value="Zn2/Cys6 DNA-binding domain"/>
    <property type="match status" value="1"/>
</dbReference>
<dbReference type="GO" id="GO:0005634">
    <property type="term" value="C:nucleus"/>
    <property type="evidence" value="ECO:0007669"/>
    <property type="project" value="UniProtKB-SubCell"/>
</dbReference>
<dbReference type="Proteomes" id="UP000310689">
    <property type="component" value="Unassembled WGS sequence"/>
</dbReference>
<feature type="region of interest" description="Disordered" evidence="5">
    <location>
        <begin position="114"/>
        <end position="136"/>
    </location>
</feature>
<dbReference type="EMBL" id="SPOI01000428">
    <property type="protein sequence ID" value="TIB27657.1"/>
    <property type="molecule type" value="Genomic_DNA"/>
</dbReference>
<protein>
    <recommendedName>
        <fullName evidence="6">Zn(2)-C6 fungal-type domain-containing protein</fullName>
    </recommendedName>
</protein>
<reference evidence="7 8" key="1">
    <citation type="submission" date="2019-03" db="EMBL/GenBank/DDBJ databases">
        <title>Sequencing 23 genomes of Wallemia ichthyophaga.</title>
        <authorList>
            <person name="Gostincar C."/>
        </authorList>
    </citation>
    <scope>NUCLEOTIDE SEQUENCE [LARGE SCALE GENOMIC DNA]</scope>
    <source>
        <strain evidence="7 8">EXF-6200</strain>
    </source>
</reference>
<dbReference type="Gene3D" id="4.10.240.10">
    <property type="entry name" value="Zn(2)-C6 fungal-type DNA-binding domain"/>
    <property type="match status" value="1"/>
</dbReference>
<evidence type="ECO:0000313" key="8">
    <source>
        <dbReference type="Proteomes" id="UP000310689"/>
    </source>
</evidence>
<dbReference type="PANTHER" id="PTHR46910">
    <property type="entry name" value="TRANSCRIPTION FACTOR PDR1"/>
    <property type="match status" value="1"/>
</dbReference>